<dbReference type="KEGG" id="fal:FRAAL3051"/>
<keyword evidence="5" id="KW-1185">Reference proteome</keyword>
<name>Q0RLB0_FRAAA</name>
<dbReference type="eggNOG" id="COG0654">
    <property type="taxonomic scope" value="Bacteria"/>
</dbReference>
<dbReference type="GO" id="GO:0071949">
    <property type="term" value="F:FAD binding"/>
    <property type="evidence" value="ECO:0007669"/>
    <property type="project" value="InterPro"/>
</dbReference>
<evidence type="ECO:0000259" key="3">
    <source>
        <dbReference type="Pfam" id="PF01494"/>
    </source>
</evidence>
<dbReference type="InterPro" id="IPR002938">
    <property type="entry name" value="FAD-bd"/>
</dbReference>
<proteinExistence type="predicted"/>
<dbReference type="STRING" id="326424.FRAAL3051"/>
<dbReference type="PANTHER" id="PTHR43476">
    <property type="entry name" value="3-(3-HYDROXY-PHENYL)PROPIONATE/3-HYDROXYCINNAMIC ACID HYDROXYLASE"/>
    <property type="match status" value="1"/>
</dbReference>
<sequence length="626" mass="66381">MLIAGYGPVGAVLAALLGGRGLSVAVVDPQHEPVPLPRAVSLDEEILRLLVRLPGLGDLLDHVHASERSTILGPSRRVLIELGLGESELGMPAAAFFHQPTLERDLRAGIATLPTVRTHLGRAVTALHQHPRTGTGTGTSNTGTGTGTSTSTSNTGTTGTTGTSGTIRHDDGGVTVELDDGSRLRARWVVGCDGAASPVRRMLGIGYQGSTFTQRWLVVDVTAPAPLAHLPYFTYSCDPRRPSVSMPMPGGHRWEWMLLPGEDPERMAAPDGVRALLRPWVDPDQVQVARTAVYTFHARTADRWRRGRVLLAGDAAHSMPPFSGQGLGAGVRDAAALAWRLDEILRGLAGDDLLDSYERERRRHVETVIAGALRIGRILQTTDPTVSRLTRALLFTLDRTPGLRQALRGGAIQQRPRLPGQVAGPLPGAGLVLPNPRLRTLDGRRCHLDDLLTDGWTLIGLGGDPVAGLDPAARAWADRRGVTAFAVVAPGGLRTLAGVTCPAVEDLDGTLIRLLTAPRLARVARLAHPTRVGRGSSATDVSPAPRAVAPRAVASRAVASRAVAPRVAVVRPDRFLLGIFSTPPRGTDLPGFVDPPGRSDMLHAELDRVDRPDSVDLVAAAVTPAP</sequence>
<dbReference type="GO" id="GO:0008688">
    <property type="term" value="F:3-(3-hydroxyphenyl)propionate hydroxylase activity"/>
    <property type="evidence" value="ECO:0007669"/>
    <property type="project" value="TreeGrafter"/>
</dbReference>
<dbReference type="PRINTS" id="PR00420">
    <property type="entry name" value="RNGMNOXGNASE"/>
</dbReference>
<feature type="domain" description="FAD-binding" evidence="3">
    <location>
        <begin position="2"/>
        <end position="137"/>
    </location>
</feature>
<dbReference type="EMBL" id="CT573213">
    <property type="protein sequence ID" value="CAJ61695.1"/>
    <property type="molecule type" value="Genomic_DNA"/>
</dbReference>
<dbReference type="AlphaFoldDB" id="Q0RLB0"/>
<evidence type="ECO:0000313" key="4">
    <source>
        <dbReference type="EMBL" id="CAJ61695.1"/>
    </source>
</evidence>
<dbReference type="Proteomes" id="UP000000657">
    <property type="component" value="Chromosome"/>
</dbReference>
<dbReference type="NCBIfam" id="NF004829">
    <property type="entry name" value="PRK06183.1-3"/>
    <property type="match status" value="1"/>
</dbReference>
<feature type="compositionally biased region" description="Low complexity" evidence="2">
    <location>
        <begin position="138"/>
        <end position="166"/>
    </location>
</feature>
<protein>
    <recommendedName>
        <fullName evidence="3">FAD-binding domain-containing protein</fullName>
    </recommendedName>
</protein>
<dbReference type="PANTHER" id="PTHR43476:SF3">
    <property type="entry name" value="FAD-BINDING MONOOXYGENASE"/>
    <property type="match status" value="1"/>
</dbReference>
<feature type="region of interest" description="Disordered" evidence="2">
    <location>
        <begin position="128"/>
        <end position="173"/>
    </location>
</feature>
<dbReference type="SUPFAM" id="SSF51905">
    <property type="entry name" value="FAD/NAD(P)-binding domain"/>
    <property type="match status" value="1"/>
</dbReference>
<dbReference type="InterPro" id="IPR050631">
    <property type="entry name" value="PheA/TfdB_FAD_monoxygenase"/>
</dbReference>
<evidence type="ECO:0000313" key="5">
    <source>
        <dbReference type="Proteomes" id="UP000000657"/>
    </source>
</evidence>
<organism evidence="4 5">
    <name type="scientific">Frankia alni (strain DSM 45986 / CECT 9034 / ACN14a)</name>
    <dbReference type="NCBI Taxonomy" id="326424"/>
    <lineage>
        <taxon>Bacteria</taxon>
        <taxon>Bacillati</taxon>
        <taxon>Actinomycetota</taxon>
        <taxon>Actinomycetes</taxon>
        <taxon>Frankiales</taxon>
        <taxon>Frankiaceae</taxon>
        <taxon>Frankia</taxon>
    </lineage>
</organism>
<evidence type="ECO:0000256" key="2">
    <source>
        <dbReference type="SAM" id="MobiDB-lite"/>
    </source>
</evidence>
<dbReference type="Pfam" id="PF01494">
    <property type="entry name" value="FAD_binding_3"/>
    <property type="match status" value="2"/>
</dbReference>
<feature type="domain" description="FAD-binding" evidence="3">
    <location>
        <begin position="166"/>
        <end position="370"/>
    </location>
</feature>
<dbReference type="GO" id="GO:0019622">
    <property type="term" value="P:3-(3-hydroxy)phenylpropionate catabolic process"/>
    <property type="evidence" value="ECO:0007669"/>
    <property type="project" value="TreeGrafter"/>
</dbReference>
<dbReference type="InterPro" id="IPR036188">
    <property type="entry name" value="FAD/NAD-bd_sf"/>
</dbReference>
<keyword evidence="1" id="KW-0560">Oxidoreductase</keyword>
<dbReference type="Gene3D" id="3.50.50.60">
    <property type="entry name" value="FAD/NAD(P)-binding domain"/>
    <property type="match status" value="3"/>
</dbReference>
<dbReference type="HOGENOM" id="CLU_009665_20_2_11"/>
<gene>
    <name evidence="4" type="ordered locus">FRAAL3051</name>
</gene>
<evidence type="ECO:0000256" key="1">
    <source>
        <dbReference type="ARBA" id="ARBA00023002"/>
    </source>
</evidence>
<accession>Q0RLB0</accession>
<reference evidence="4 5" key="1">
    <citation type="journal article" date="2007" name="Genome Res.">
        <title>Genome characteristics of facultatively symbiotic Frankia sp. strains reflect host range and host plant biogeography.</title>
        <authorList>
            <person name="Normand P."/>
            <person name="Lapierre P."/>
            <person name="Tisa L.S."/>
            <person name="Gogarten J.P."/>
            <person name="Alloisio N."/>
            <person name="Bagnarol E."/>
            <person name="Bassi C.A."/>
            <person name="Berry A.M."/>
            <person name="Bickhart D.M."/>
            <person name="Choisne N."/>
            <person name="Couloux A."/>
            <person name="Cournoyer B."/>
            <person name="Cruveiller S."/>
            <person name="Daubin V."/>
            <person name="Demange N."/>
            <person name="Francino M.P."/>
            <person name="Goltsman E."/>
            <person name="Huang Y."/>
            <person name="Kopp O.R."/>
            <person name="Labarre L."/>
            <person name="Lapidus A."/>
            <person name="Lavire C."/>
            <person name="Marechal J."/>
            <person name="Martinez M."/>
            <person name="Mastronunzio J.E."/>
            <person name="Mullin B.C."/>
            <person name="Niemann J."/>
            <person name="Pujic P."/>
            <person name="Rawnsley T."/>
            <person name="Rouy Z."/>
            <person name="Schenowitz C."/>
            <person name="Sellstedt A."/>
            <person name="Tavares F."/>
            <person name="Tomkins J.P."/>
            <person name="Vallenet D."/>
            <person name="Valverde C."/>
            <person name="Wall L.G."/>
            <person name="Wang Y."/>
            <person name="Medigue C."/>
            <person name="Benson D.R."/>
        </authorList>
    </citation>
    <scope>NUCLEOTIDE SEQUENCE [LARGE SCALE GENOMIC DNA]</scope>
    <source>
        <strain evidence="5">DSM 45986 / CECT 9034 / ACN14a</strain>
    </source>
</reference>